<dbReference type="RefSeq" id="WP_070135745.1">
    <property type="nucleotide sequence ID" value="NZ_LJAM02000563.1"/>
</dbReference>
<evidence type="ECO:0000313" key="7">
    <source>
        <dbReference type="Proteomes" id="UP000244334"/>
    </source>
</evidence>
<dbReference type="Pfam" id="PF12834">
    <property type="entry name" value="Phage_int_SAM_2"/>
    <property type="match status" value="1"/>
</dbReference>
<accession>A0A1E7YW10</accession>
<dbReference type="Proteomes" id="UP000244334">
    <property type="component" value="Unassembled WGS sequence"/>
</dbReference>
<reference evidence="5 7" key="2">
    <citation type="submission" date="2018-04" db="EMBL/GenBank/DDBJ databases">
        <title>Genomes of the Obligate Erwinia dacicola and Facultative Enterobacter sp. OLF Endosymbionts of the Olive Fruit fly, Bactrocera oleae.</title>
        <authorList>
            <person name="Estes A.M."/>
            <person name="Hearn D.J."/>
            <person name="Agarwal S."/>
            <person name="Pierson E.A."/>
            <person name="Dunning-Hotopp J.C."/>
        </authorList>
    </citation>
    <scope>NUCLEOTIDE SEQUENCE [LARGE SCALE GENOMIC DNA]</scope>
    <source>
        <strain evidence="5 7">Oroville</strain>
    </source>
</reference>
<comment type="caution">
    <text evidence="4">The sequence shown here is derived from an EMBL/GenBank/DDBJ whole genome shotgun (WGS) entry which is preliminary data.</text>
</comment>
<dbReference type="GO" id="GO:0015074">
    <property type="term" value="P:DNA integration"/>
    <property type="evidence" value="ECO:0007669"/>
    <property type="project" value="UniProtKB-KW"/>
</dbReference>
<gene>
    <name evidence="5" type="ORF">ACZ87_03367</name>
    <name evidence="4" type="ORF">BBW68_14800</name>
</gene>
<dbReference type="Proteomes" id="UP000243534">
    <property type="component" value="Unassembled WGS sequence"/>
</dbReference>
<protein>
    <submittedName>
        <fullName evidence="5">Phage integrase, N-terminal family protein</fullName>
    </submittedName>
</protein>
<evidence type="ECO:0000313" key="4">
    <source>
        <dbReference type="EMBL" id="OFC60512.1"/>
    </source>
</evidence>
<dbReference type="PROSITE" id="PS51900">
    <property type="entry name" value="CB"/>
    <property type="match status" value="1"/>
</dbReference>
<evidence type="ECO:0000256" key="2">
    <source>
        <dbReference type="PROSITE-ProRule" id="PRU01248"/>
    </source>
</evidence>
<dbReference type="GO" id="GO:0003677">
    <property type="term" value="F:DNA binding"/>
    <property type="evidence" value="ECO:0007669"/>
    <property type="project" value="UniProtKB-UniRule"/>
</dbReference>
<evidence type="ECO:0000313" key="6">
    <source>
        <dbReference type="Proteomes" id="UP000243534"/>
    </source>
</evidence>
<feature type="domain" description="Core-binding (CB)" evidence="3">
    <location>
        <begin position="1"/>
        <end position="86"/>
    </location>
</feature>
<dbReference type="AlphaFoldDB" id="A0A1E7YW10"/>
<name>A0A1E7YW10_9GAMM</name>
<keyword evidence="1" id="KW-0229">DNA integration</keyword>
<evidence type="ECO:0000313" key="5">
    <source>
        <dbReference type="EMBL" id="RAP69838.1"/>
    </source>
</evidence>
<dbReference type="EMBL" id="LJAM02000563">
    <property type="protein sequence ID" value="RAP69838.1"/>
    <property type="molecule type" value="Genomic_DNA"/>
</dbReference>
<keyword evidence="2" id="KW-0238">DNA-binding</keyword>
<dbReference type="InterPro" id="IPR024457">
    <property type="entry name" value="Putative_integrase_N"/>
</dbReference>
<reference evidence="4 6" key="1">
    <citation type="submission" date="2016-07" db="EMBL/GenBank/DDBJ databases">
        <authorList>
            <person name="Yuval B."/>
        </authorList>
    </citation>
    <scope>NUCLEOTIDE SEQUENCE [LARGE SCALE GENOMIC DNA]</scope>
    <source>
        <strain evidence="4 6">IL</strain>
    </source>
</reference>
<proteinExistence type="predicted"/>
<evidence type="ECO:0000256" key="1">
    <source>
        <dbReference type="ARBA" id="ARBA00022908"/>
    </source>
</evidence>
<sequence>MSKLSKDMVTLARQSGGSFKTVADRMKMADRIAAQLLAMNIQIRQARNIKPKHVVMYKDQRLAQGISKRTIQNEITTIRTILATCGKTIMAQSDSISNKTLGIGGASRSGTKQAISDTTFSAAVQYAMKEHAGVACSGQLILATALDCK</sequence>
<dbReference type="OrthoDB" id="6441149at2"/>
<evidence type="ECO:0000259" key="3">
    <source>
        <dbReference type="PROSITE" id="PS51900"/>
    </source>
</evidence>
<dbReference type="EMBL" id="MAYS01000532">
    <property type="protein sequence ID" value="OFC60512.1"/>
    <property type="molecule type" value="Genomic_DNA"/>
</dbReference>
<dbReference type="InterPro" id="IPR044068">
    <property type="entry name" value="CB"/>
</dbReference>
<organism evidence="4 6">
    <name type="scientific">Candidatus Erwinia dacicola</name>
    <dbReference type="NCBI Taxonomy" id="252393"/>
    <lineage>
        <taxon>Bacteria</taxon>
        <taxon>Pseudomonadati</taxon>
        <taxon>Pseudomonadota</taxon>
        <taxon>Gammaproteobacteria</taxon>
        <taxon>Enterobacterales</taxon>
        <taxon>Erwiniaceae</taxon>
        <taxon>Erwinia</taxon>
    </lineage>
</organism>
<keyword evidence="7" id="KW-1185">Reference proteome</keyword>